<sequence>MRPGSQNHHFLGQVDAWLINGPAGINQAPGSTGYRHLEIAPAVVGDLPHASGSYRTPQGPVTSAWEKGNRGRLTLKISIPVGSTAVVRVPQAPAPASPRTAPLRRCLRTGPPPRRTTVSPRAVTPSPWAEPPPVCAAGARMPRWRR</sequence>
<dbReference type="InterPro" id="IPR035398">
    <property type="entry name" value="Bac_rhamnosid_C"/>
</dbReference>
<dbReference type="PANTHER" id="PTHR33307:SF11">
    <property type="entry name" value="ALPHA-L-RHAMNOSIDASE"/>
    <property type="match status" value="1"/>
</dbReference>
<dbReference type="InterPro" id="IPR016007">
    <property type="entry name" value="Alpha_rhamnosid"/>
</dbReference>
<proteinExistence type="predicted"/>
<organism evidence="3">
    <name type="scientific">Streptomyces sp. R21</name>
    <dbReference type="NCBI Taxonomy" id="3238627"/>
    <lineage>
        <taxon>Bacteria</taxon>
        <taxon>Bacillati</taxon>
        <taxon>Actinomycetota</taxon>
        <taxon>Actinomycetes</taxon>
        <taxon>Kitasatosporales</taxon>
        <taxon>Streptomycetaceae</taxon>
        <taxon>Streptomyces</taxon>
    </lineage>
</organism>
<gene>
    <name evidence="3" type="ORF">AB5J56_05165</name>
</gene>
<dbReference type="Pfam" id="PF17390">
    <property type="entry name" value="Bac_rhamnosid_C"/>
    <property type="match status" value="1"/>
</dbReference>
<dbReference type="RefSeq" id="WP_369230488.1">
    <property type="nucleotide sequence ID" value="NZ_CP163435.1"/>
</dbReference>
<accession>A0AB39P4N9</accession>
<dbReference type="InterPro" id="IPR008928">
    <property type="entry name" value="6-hairpin_glycosidase_sf"/>
</dbReference>
<dbReference type="AlphaFoldDB" id="A0AB39P4N9"/>
<protein>
    <submittedName>
        <fullName evidence="3">Alpha-L-rhamnosidase C-terminal domain-containing protein</fullName>
    </submittedName>
</protein>
<feature type="region of interest" description="Disordered" evidence="1">
    <location>
        <begin position="90"/>
        <end position="146"/>
    </location>
</feature>
<dbReference type="SUPFAM" id="SSF48208">
    <property type="entry name" value="Six-hairpin glycosidases"/>
    <property type="match status" value="1"/>
</dbReference>
<evidence type="ECO:0000259" key="2">
    <source>
        <dbReference type="Pfam" id="PF17390"/>
    </source>
</evidence>
<evidence type="ECO:0000256" key="1">
    <source>
        <dbReference type="SAM" id="MobiDB-lite"/>
    </source>
</evidence>
<dbReference type="Gene3D" id="2.60.420.10">
    <property type="entry name" value="Maltose phosphorylase, domain 3"/>
    <property type="match status" value="1"/>
</dbReference>
<dbReference type="GO" id="GO:0005975">
    <property type="term" value="P:carbohydrate metabolic process"/>
    <property type="evidence" value="ECO:0007669"/>
    <property type="project" value="InterPro"/>
</dbReference>
<reference evidence="3" key="1">
    <citation type="submission" date="2024-07" db="EMBL/GenBank/DDBJ databases">
        <authorList>
            <person name="Yu S.T."/>
        </authorList>
    </citation>
    <scope>NUCLEOTIDE SEQUENCE</scope>
    <source>
        <strain evidence="3">R21</strain>
    </source>
</reference>
<name>A0AB39P4N9_9ACTN</name>
<evidence type="ECO:0000313" key="3">
    <source>
        <dbReference type="EMBL" id="XDQ24124.1"/>
    </source>
</evidence>
<dbReference type="PANTHER" id="PTHR33307">
    <property type="entry name" value="ALPHA-RHAMNOSIDASE (EUROFUNG)"/>
    <property type="match status" value="1"/>
</dbReference>
<dbReference type="EMBL" id="CP163435">
    <property type="protein sequence ID" value="XDQ24124.1"/>
    <property type="molecule type" value="Genomic_DNA"/>
</dbReference>
<feature type="domain" description="Alpha-L-rhamnosidase C-terminal" evidence="2">
    <location>
        <begin position="24"/>
        <end position="93"/>
    </location>
</feature>